<evidence type="ECO:0000313" key="5">
    <source>
        <dbReference type="Proteomes" id="UP000528432"/>
    </source>
</evidence>
<dbReference type="EMBL" id="FNGL01000007">
    <property type="protein sequence ID" value="SDL11400.1"/>
    <property type="molecule type" value="Genomic_DNA"/>
</dbReference>
<evidence type="ECO:0000313" key="4">
    <source>
        <dbReference type="Proteomes" id="UP000198811"/>
    </source>
</evidence>
<dbReference type="AlphaFoldDB" id="A0A1G9HEI1"/>
<proteinExistence type="predicted"/>
<gene>
    <name evidence="2" type="ORF">HMJ28_03295</name>
    <name evidence="3" type="ORF">SAMN05216497_10787</name>
</gene>
<keyword evidence="4" id="KW-1185">Reference proteome</keyword>
<dbReference type="Proteomes" id="UP000528432">
    <property type="component" value="Unassembled WGS sequence"/>
</dbReference>
<evidence type="ECO:0000313" key="2">
    <source>
        <dbReference type="EMBL" id="NOH15418.1"/>
    </source>
</evidence>
<dbReference type="InterPro" id="IPR054266">
    <property type="entry name" value="DUF6997"/>
</dbReference>
<dbReference type="STRING" id="1494.SAMN05216497_10787"/>
<sequence length="285" mass="32544">MANSIFKNAITQILKNDSNKIFGPISFNKYLKENNICNVSTAQNISIDSYEKLNKELRDNNIMVLRLGNAIDSKGTQFALIKTENINDYFLIDDEIFTKCGYTYLPTKSIRDLFAYQVFPFLSESSFVNLGVVSGLISRALGLDEYNVPLTPAMGKSVFTFKLYPYSKYKDVIFTHNNGQVEIDGVLVAERKEKQTVFVLEAKSDKSHKSLSKHKLVYPVLALAKNVPKDMEIVPVYIKIFKEEDGIHYHVVECKLPDPRKKLIAIDELKVKRYSHLVLPIFDLK</sequence>
<evidence type="ECO:0000313" key="3">
    <source>
        <dbReference type="EMBL" id="SDL11400.1"/>
    </source>
</evidence>
<reference evidence="3 4" key="1">
    <citation type="submission" date="2016-10" db="EMBL/GenBank/DDBJ databases">
        <authorList>
            <person name="Varghese N."/>
            <person name="Submissions S."/>
        </authorList>
    </citation>
    <scope>NUCLEOTIDE SEQUENCE [LARGE SCALE GENOMIC DNA]</scope>
    <source>
        <strain evidence="3 4">NLAE-zl-C224</strain>
    </source>
</reference>
<evidence type="ECO:0000259" key="1">
    <source>
        <dbReference type="Pfam" id="PF22518"/>
    </source>
</evidence>
<name>A0A1G9HEI1_CLOCO</name>
<dbReference type="OrthoDB" id="3034681at2"/>
<reference evidence="2 5" key="2">
    <citation type="submission" date="2020-05" db="EMBL/GenBank/DDBJ databases">
        <title>Draft genome sequence of Clostridium cochlearium strain AGROS13 isolated from a sheep dairy farm in New Zealand.</title>
        <authorList>
            <person name="Gupta T.B."/>
            <person name="Jauregui R."/>
            <person name="Risson A.N."/>
            <person name="Brightwell G."/>
            <person name="Maclean P."/>
        </authorList>
    </citation>
    <scope>NUCLEOTIDE SEQUENCE [LARGE SCALE GENOMIC DNA]</scope>
    <source>
        <strain evidence="2 5">AGROS13</strain>
    </source>
</reference>
<dbReference type="RefSeq" id="WP_089865332.1">
    <property type="nucleotide sequence ID" value="NZ_FNGL01000007.1"/>
</dbReference>
<feature type="domain" description="DUF6997" evidence="1">
    <location>
        <begin position="120"/>
        <end position="275"/>
    </location>
</feature>
<dbReference type="EMBL" id="JABFIF010000003">
    <property type="protein sequence ID" value="NOH15418.1"/>
    <property type="molecule type" value="Genomic_DNA"/>
</dbReference>
<protein>
    <recommendedName>
        <fullName evidence="1">DUF6997 domain-containing protein</fullName>
    </recommendedName>
</protein>
<comment type="caution">
    <text evidence="2">The sequence shown here is derived from an EMBL/GenBank/DDBJ whole genome shotgun (WGS) entry which is preliminary data.</text>
</comment>
<accession>A0A1G9HEI1</accession>
<organism evidence="2 5">
    <name type="scientific">Clostridium cochlearium</name>
    <dbReference type="NCBI Taxonomy" id="1494"/>
    <lineage>
        <taxon>Bacteria</taxon>
        <taxon>Bacillati</taxon>
        <taxon>Bacillota</taxon>
        <taxon>Clostridia</taxon>
        <taxon>Eubacteriales</taxon>
        <taxon>Clostridiaceae</taxon>
        <taxon>Clostridium</taxon>
    </lineage>
</organism>
<dbReference type="Proteomes" id="UP000198811">
    <property type="component" value="Unassembled WGS sequence"/>
</dbReference>
<dbReference type="Pfam" id="PF22518">
    <property type="entry name" value="DUF6997"/>
    <property type="match status" value="1"/>
</dbReference>